<dbReference type="PANTHER" id="PTHR43161">
    <property type="entry name" value="SORBITOL DEHYDROGENASE"/>
    <property type="match status" value="1"/>
</dbReference>
<evidence type="ECO:0000256" key="13">
    <source>
        <dbReference type="ARBA" id="ARBA00023136"/>
    </source>
</evidence>
<dbReference type="EC" id="1.3.5.2" evidence="7"/>
<evidence type="ECO:0000256" key="14">
    <source>
        <dbReference type="ARBA" id="ARBA00026132"/>
    </source>
</evidence>
<feature type="domain" description="Alcohol dehydrogenase-like C-terminal" evidence="18">
    <location>
        <begin position="898"/>
        <end position="1029"/>
    </location>
</feature>
<reference evidence="21" key="2">
    <citation type="submission" date="2020-05" db="UniProtKB">
        <authorList>
            <consortium name="EnsemblMetazoa"/>
        </authorList>
    </citation>
    <scope>IDENTIFICATION</scope>
    <source>
        <strain evidence="21">IAEA</strain>
    </source>
</reference>
<comment type="similarity">
    <text evidence="6 17">Belongs to the zinc-containing alcohol dehydrogenase family.</text>
</comment>
<dbReference type="InterPro" id="IPR011032">
    <property type="entry name" value="GroES-like_sf"/>
</dbReference>
<evidence type="ECO:0000256" key="17">
    <source>
        <dbReference type="RuleBase" id="RU361277"/>
    </source>
</evidence>
<dbReference type="EnsemblMetazoa" id="GPPI034376-RA">
    <property type="protein sequence ID" value="GPPI034376-PA"/>
    <property type="gene ID" value="GPPI034376"/>
</dbReference>
<dbReference type="AlphaFoldDB" id="A0A1B0BM25"/>
<dbReference type="Gene3D" id="3.20.20.70">
    <property type="entry name" value="Aldolase class I"/>
    <property type="match status" value="1"/>
</dbReference>
<evidence type="ECO:0000259" key="19">
    <source>
        <dbReference type="Pfam" id="PF01180"/>
    </source>
</evidence>
<evidence type="ECO:0000256" key="12">
    <source>
        <dbReference type="ARBA" id="ARBA00023027"/>
    </source>
</evidence>
<feature type="domain" description="Alcohol dehydrogenase-like C-terminal" evidence="18">
    <location>
        <begin position="230"/>
        <end position="359"/>
    </location>
</feature>
<keyword evidence="11" id="KW-0560">Oxidoreductase</keyword>
<comment type="cofactor">
    <cofactor evidence="2 17">
        <name>Zn(2+)</name>
        <dbReference type="ChEBI" id="CHEBI:29105"/>
    </cofactor>
</comment>
<dbReference type="InterPro" id="IPR013149">
    <property type="entry name" value="ADH-like_C"/>
</dbReference>
<feature type="domain" description="Dihydroorotate dehydrogenase catalytic" evidence="19">
    <location>
        <begin position="412"/>
        <end position="696"/>
    </location>
</feature>
<comment type="catalytic activity">
    <reaction evidence="16">
        <text>(S)-dihydroorotate + a quinone = orotate + a quinol</text>
        <dbReference type="Rhea" id="RHEA:30187"/>
        <dbReference type="ChEBI" id="CHEBI:24646"/>
        <dbReference type="ChEBI" id="CHEBI:30839"/>
        <dbReference type="ChEBI" id="CHEBI:30864"/>
        <dbReference type="ChEBI" id="CHEBI:132124"/>
        <dbReference type="EC" id="1.3.5.2"/>
    </reaction>
</comment>
<evidence type="ECO:0000256" key="15">
    <source>
        <dbReference type="ARBA" id="ARBA00032485"/>
    </source>
</evidence>
<dbReference type="Proteomes" id="UP000092460">
    <property type="component" value="Unassembled WGS sequence"/>
</dbReference>
<dbReference type="GO" id="GO:0044205">
    <property type="term" value="P:'de novo' UMP biosynthetic process"/>
    <property type="evidence" value="ECO:0007669"/>
    <property type="project" value="UniProtKB-UniPathway"/>
</dbReference>
<dbReference type="InterPro" id="IPR036291">
    <property type="entry name" value="NAD(P)-bd_dom_sf"/>
</dbReference>
<evidence type="ECO:0000259" key="18">
    <source>
        <dbReference type="Pfam" id="PF00107"/>
    </source>
</evidence>
<feature type="domain" description="Alcohol dehydrogenase-like N-terminal" evidence="20">
    <location>
        <begin position="78"/>
        <end position="192"/>
    </location>
</feature>
<dbReference type="CDD" id="cd05285">
    <property type="entry name" value="sorbitol_DH"/>
    <property type="match status" value="2"/>
</dbReference>
<keyword evidence="12" id="KW-0520">NAD</keyword>
<dbReference type="VEuPathDB" id="VectorBase:GPPI034376"/>
<proteinExistence type="inferred from homology"/>
<evidence type="ECO:0000256" key="6">
    <source>
        <dbReference type="ARBA" id="ARBA00008072"/>
    </source>
</evidence>
<dbReference type="SUPFAM" id="SSF51395">
    <property type="entry name" value="FMN-linked oxidoreductases"/>
    <property type="match status" value="1"/>
</dbReference>
<organism evidence="21 22">
    <name type="scientific">Glossina palpalis gambiensis</name>
    <dbReference type="NCBI Taxonomy" id="67801"/>
    <lineage>
        <taxon>Eukaryota</taxon>
        <taxon>Metazoa</taxon>
        <taxon>Ecdysozoa</taxon>
        <taxon>Arthropoda</taxon>
        <taxon>Hexapoda</taxon>
        <taxon>Insecta</taxon>
        <taxon>Pterygota</taxon>
        <taxon>Neoptera</taxon>
        <taxon>Endopterygota</taxon>
        <taxon>Diptera</taxon>
        <taxon>Brachycera</taxon>
        <taxon>Muscomorpha</taxon>
        <taxon>Hippoboscoidea</taxon>
        <taxon>Glossinidae</taxon>
        <taxon>Glossina</taxon>
    </lineage>
</organism>
<dbReference type="Gene3D" id="3.40.50.720">
    <property type="entry name" value="NAD(P)-binding Rossmann-like Domain"/>
    <property type="match status" value="2"/>
</dbReference>
<evidence type="ECO:0000256" key="16">
    <source>
        <dbReference type="ARBA" id="ARBA00048639"/>
    </source>
</evidence>
<dbReference type="Pfam" id="PF01180">
    <property type="entry name" value="DHO_dh"/>
    <property type="match status" value="1"/>
</dbReference>
<evidence type="ECO:0000259" key="20">
    <source>
        <dbReference type="Pfam" id="PF08240"/>
    </source>
</evidence>
<comment type="similarity">
    <text evidence="5">Belongs to the dihydroorotate dehydrogenase family. Type 2 subfamily.</text>
</comment>
<dbReference type="InterPro" id="IPR013154">
    <property type="entry name" value="ADH-like_N"/>
</dbReference>
<keyword evidence="22" id="KW-1185">Reference proteome</keyword>
<dbReference type="SUPFAM" id="SSF51735">
    <property type="entry name" value="NAD(P)-binding Rossmann-fold domains"/>
    <property type="match status" value="2"/>
</dbReference>
<evidence type="ECO:0000256" key="3">
    <source>
        <dbReference type="ARBA" id="ARBA00004370"/>
    </source>
</evidence>
<accession>A0A1B0BM25</accession>
<sequence>MFSRFVSKHLIKHLKLHPGIKRCHEATKQKLDQSDQTLGNQIKNFIKSCQGENKDNLAAVLYDINDLRLEQRPMPEIGPKDVLLAVDCVGICRTDVEYWEKGRAGPYVVEEPMILGREASGIVVESGKQVQHLRKGDRVAVEPGESCRHCQLCRSGQYNLCPSIRFCATPPNDGLLTRYAKHPAHLCYKLPDHVTMEEGALLEPLAVGMASCRRAKVGLGSEVLILGCGPIGLTTLATATSIGASKVLIVDKKKDRLEIAKSFGADTLHLNENCNPKDLAQSIHATMGCIPDKCFDCVGTVESLKLAIYTTRPGGMCTLVGVPDGKIVLPLIDAMSREVDILGVVNYRNDYPIALAMAASFELSLPAIISHHFALEQISLAFETAKLQADGTLKVMVHLQPENNKLKSLTFVTLGAGFDKHAEAVEGLSQLGFGFIEIGSVTPEPQPGQPQPRVFRLVADEAIINRYGFNSEGHFVVYERLKAVRESGQFSSILGVNLGKNKNSTSAKQDYVKGVQMFGPIADYLVVNVSSPNTPGLRDLQGKNDLQELLEAVIQARNQLSVNNSVPILLKLAPDLTKQDIKDIVAVVNKKSCKVDGLIISNTTVSRQNLKDSQLALESGGLSGAPLRSKSTRLVAQIYYQTGGKIPIIGVGGIATGEDAFEKLEAGASYLQLYTSFIYHGPPVVNKIKRELVDILKKKGYNSISQVVGCNYKKYLSKGDKQENLAVVLHAKQDLKLETKPIPKIEPKEVLLAIDCVGICGTDVHFWQAGGMGFDVVKDPVVLGHEASGVVCEIGKDVKELKVGDRVAIEPGKFCRNCQVCRQGRYNLCPFMKFHSCPPTDGLLQRYFKQDADMCHKLPDHLTMEEGALCESLNVGVAGARRAKVKLNSNVLIVGSGPIGLATSIVCQTIGASKVMMVDKNKDRLEMAEGFGNMILALDESDGKDLNKTAKKIHDSMGCIPDKVFDCHGSQDTFKLAIRSTGWGGTCCLMGTASGNFTDFPLMDDVMREVQITSNFRYCNDYPPAIAIAAKSKYDLLKMITHHMDIEDALCAFDTALKQEPGTMKVMVHMVPQGTNNPKKKNNGQC</sequence>
<evidence type="ECO:0000256" key="1">
    <source>
        <dbReference type="ARBA" id="ARBA00001917"/>
    </source>
</evidence>
<dbReference type="Pfam" id="PF08240">
    <property type="entry name" value="ADH_N"/>
    <property type="match status" value="2"/>
</dbReference>
<dbReference type="GO" id="GO:0008270">
    <property type="term" value="F:zinc ion binding"/>
    <property type="evidence" value="ECO:0007669"/>
    <property type="project" value="InterPro"/>
</dbReference>
<evidence type="ECO:0000256" key="8">
    <source>
        <dbReference type="ARBA" id="ARBA00017599"/>
    </source>
</evidence>
<evidence type="ECO:0000256" key="7">
    <source>
        <dbReference type="ARBA" id="ARBA00012791"/>
    </source>
</evidence>
<comment type="pathway">
    <text evidence="4">Pyrimidine metabolism; UMP biosynthesis via de novo pathway; orotate from (S)-dihydroorotate (quinone route): step 1/1.</text>
</comment>
<evidence type="ECO:0000256" key="5">
    <source>
        <dbReference type="ARBA" id="ARBA00005359"/>
    </source>
</evidence>
<evidence type="ECO:0000256" key="2">
    <source>
        <dbReference type="ARBA" id="ARBA00001947"/>
    </source>
</evidence>
<dbReference type="STRING" id="67801.A0A1B0BM25"/>
<dbReference type="GO" id="GO:0006207">
    <property type="term" value="P:'de novo' pyrimidine nucleobase biosynthetic process"/>
    <property type="evidence" value="ECO:0007669"/>
    <property type="project" value="InterPro"/>
</dbReference>
<dbReference type="InterPro" id="IPR005719">
    <property type="entry name" value="Dihydroorotate_DH_2"/>
</dbReference>
<dbReference type="CDD" id="cd04738">
    <property type="entry name" value="DHOD_2_like"/>
    <property type="match status" value="1"/>
</dbReference>
<dbReference type="NCBIfam" id="NF003652">
    <property type="entry name" value="PRK05286.2-5"/>
    <property type="match status" value="1"/>
</dbReference>
<keyword evidence="9 17" id="KW-0479">Metal-binding</keyword>
<name>A0A1B0BM25_9MUSC</name>
<dbReference type="NCBIfam" id="NF003645">
    <property type="entry name" value="PRK05286.1-2"/>
    <property type="match status" value="1"/>
</dbReference>
<dbReference type="PROSITE" id="PS00912">
    <property type="entry name" value="DHODEHASE_2"/>
    <property type="match status" value="1"/>
</dbReference>
<protein>
    <recommendedName>
        <fullName evidence="8">Dihydroorotate dehydrogenase (quinone), mitochondrial</fullName>
        <ecNumber evidence="7">1.3.5.2</ecNumber>
    </recommendedName>
    <alternativeName>
        <fullName evidence="15">Polyol dehydrogenase</fullName>
    </alternativeName>
    <alternativeName>
        <fullName evidence="14">Sorbitol dehydrogenase</fullName>
    </alternativeName>
</protein>
<dbReference type="Gene3D" id="3.90.180.10">
    <property type="entry name" value="Medium-chain alcohol dehydrogenases, catalytic domain"/>
    <property type="match status" value="2"/>
</dbReference>
<dbReference type="PROSITE" id="PS00059">
    <property type="entry name" value="ADH_ZINC"/>
    <property type="match status" value="1"/>
</dbReference>
<dbReference type="InterPro" id="IPR001295">
    <property type="entry name" value="Dihydroorotate_DH_CS"/>
</dbReference>
<dbReference type="UniPathway" id="UPA00070">
    <property type="reaction ID" value="UER00946"/>
</dbReference>
<evidence type="ECO:0000256" key="9">
    <source>
        <dbReference type="ARBA" id="ARBA00022723"/>
    </source>
</evidence>
<dbReference type="GO" id="GO:0016020">
    <property type="term" value="C:membrane"/>
    <property type="evidence" value="ECO:0007669"/>
    <property type="project" value="UniProtKB-SubCell"/>
</dbReference>
<keyword evidence="10 17" id="KW-0862">Zinc</keyword>
<evidence type="ECO:0000256" key="4">
    <source>
        <dbReference type="ARBA" id="ARBA00005161"/>
    </source>
</evidence>
<keyword evidence="13" id="KW-0472">Membrane</keyword>
<evidence type="ECO:0000313" key="22">
    <source>
        <dbReference type="Proteomes" id="UP000092460"/>
    </source>
</evidence>
<dbReference type="InterPro" id="IPR045306">
    <property type="entry name" value="SDH-like"/>
</dbReference>
<dbReference type="GO" id="GO:0006062">
    <property type="term" value="P:sorbitol catabolic process"/>
    <property type="evidence" value="ECO:0007669"/>
    <property type="project" value="TreeGrafter"/>
</dbReference>
<comment type="subcellular location">
    <subcellularLocation>
        <location evidence="3">Membrane</location>
    </subcellularLocation>
</comment>
<dbReference type="GO" id="GO:0003939">
    <property type="term" value="F:L-iditol 2-dehydrogenase (NAD+) activity"/>
    <property type="evidence" value="ECO:0007669"/>
    <property type="project" value="TreeGrafter"/>
</dbReference>
<dbReference type="NCBIfam" id="TIGR01036">
    <property type="entry name" value="pyrD_sub2"/>
    <property type="match status" value="1"/>
</dbReference>
<dbReference type="InterPro" id="IPR013785">
    <property type="entry name" value="Aldolase_TIM"/>
</dbReference>
<dbReference type="InterPro" id="IPR002328">
    <property type="entry name" value="ADH_Zn_CS"/>
</dbReference>
<dbReference type="Pfam" id="PF00107">
    <property type="entry name" value="ADH_zinc_N"/>
    <property type="match status" value="2"/>
</dbReference>
<evidence type="ECO:0000313" key="21">
    <source>
        <dbReference type="EnsemblMetazoa" id="GPPI034376-PA"/>
    </source>
</evidence>
<evidence type="ECO:0000256" key="10">
    <source>
        <dbReference type="ARBA" id="ARBA00022833"/>
    </source>
</evidence>
<dbReference type="EMBL" id="JXJN01016646">
    <property type="status" value="NOT_ANNOTATED_CDS"/>
    <property type="molecule type" value="Genomic_DNA"/>
</dbReference>
<dbReference type="GO" id="GO:0106430">
    <property type="term" value="F:dihydroorotate dehydrogenase (quinone) activity"/>
    <property type="evidence" value="ECO:0007669"/>
    <property type="project" value="UniProtKB-EC"/>
</dbReference>
<dbReference type="PANTHER" id="PTHR43161:SF9">
    <property type="entry name" value="SORBITOL DEHYDROGENASE"/>
    <property type="match status" value="1"/>
</dbReference>
<evidence type="ECO:0000256" key="11">
    <source>
        <dbReference type="ARBA" id="ARBA00023002"/>
    </source>
</evidence>
<dbReference type="EMBL" id="JXJN01016644">
    <property type="status" value="NOT_ANNOTATED_CDS"/>
    <property type="molecule type" value="Genomic_DNA"/>
</dbReference>
<comment type="cofactor">
    <cofactor evidence="1">
        <name>FMN</name>
        <dbReference type="ChEBI" id="CHEBI:58210"/>
    </cofactor>
</comment>
<dbReference type="InterPro" id="IPR005720">
    <property type="entry name" value="Dihydroorotate_DH_cat"/>
</dbReference>
<reference evidence="22" key="1">
    <citation type="submission" date="2015-01" db="EMBL/GenBank/DDBJ databases">
        <authorList>
            <person name="Aksoy S."/>
            <person name="Warren W."/>
            <person name="Wilson R.K."/>
        </authorList>
    </citation>
    <scope>NUCLEOTIDE SEQUENCE [LARGE SCALE GENOMIC DNA]</scope>
    <source>
        <strain evidence="22">IAEA</strain>
    </source>
</reference>
<feature type="domain" description="Alcohol dehydrogenase-like N-terminal" evidence="20">
    <location>
        <begin position="747"/>
        <end position="860"/>
    </location>
</feature>
<dbReference type="EMBL" id="JXJN01016645">
    <property type="status" value="NOT_ANNOTATED_CDS"/>
    <property type="molecule type" value="Genomic_DNA"/>
</dbReference>
<dbReference type="SUPFAM" id="SSF50129">
    <property type="entry name" value="GroES-like"/>
    <property type="match status" value="2"/>
</dbReference>
<dbReference type="GO" id="GO:0005737">
    <property type="term" value="C:cytoplasm"/>
    <property type="evidence" value="ECO:0007669"/>
    <property type="project" value="InterPro"/>
</dbReference>
<dbReference type="FunFam" id="3.40.50.720:FF:000068">
    <property type="entry name" value="Sorbitol dehydrogenase"/>
    <property type="match status" value="1"/>
</dbReference>